<dbReference type="AlphaFoldDB" id="A0A0R1TB05"/>
<sequence length="602" mass="68414">MADVKKLPQREEIAPALKWDLSRIYANQADFDADFSLVEGLATDFNQQAGQLKAQPAKLLSILEAYLSLYRKLEKLYVYASMKNDQDTRQAEFQALSAKVQKLYAQVAEKTAWFQPELLAVPEKDLATVIASDVKLKDYQRFLDQLTAQRAHVLSQDQEALLAGASDIFGAAENIFGTLNNADLNFGTIEDDQGNELELSNGVYGRLLESSNRQVREKVFKQLYQVYGQFQHTLAQTLSTHVRTHNFSAQVRKYDSARQAALANNEIPEAVYDTLLDRTQAHLPLLHRYVALRKRVLGLKQVHMYDIYTPLTGEPSMKFSYEDAKQTALEALKVLGQDYVDQVAKAFDSRWIDVVENQGKRSGAYSSGVYDTDPYILLNWQDNLDNLFTLVHEMGHSMHSYLTRKNQPYQYGDYPIFLAEIASTTNENLLTQYLLENNSDPEIQAYVINHYLDGFKGTVFRQTQFAQFEKWLHEQDAQGNPLTAQAMSDYYGQVNREYYGPEIADDPEIHLEWARIPHFYYNYYVYQYATGFAAATTLSEGILSGDPAKTEAYLTYLKSGSSQTPLATMQAAGVDMTQAAYLDKAFAVFAQRLDQLEKLLSK</sequence>
<evidence type="ECO:0000313" key="10">
    <source>
        <dbReference type="Proteomes" id="UP000051048"/>
    </source>
</evidence>
<evidence type="ECO:0000256" key="4">
    <source>
        <dbReference type="ARBA" id="ARBA00022833"/>
    </source>
</evidence>
<comment type="caution">
    <text evidence="9">The sequence shown here is derived from an EMBL/GenBank/DDBJ whole genome shotgun (WGS) entry which is preliminary data.</text>
</comment>
<dbReference type="GO" id="GO:0006508">
    <property type="term" value="P:proteolysis"/>
    <property type="evidence" value="ECO:0007669"/>
    <property type="project" value="UniProtKB-KW"/>
</dbReference>
<evidence type="ECO:0000256" key="1">
    <source>
        <dbReference type="ARBA" id="ARBA00022670"/>
    </source>
</evidence>
<evidence type="ECO:0000256" key="3">
    <source>
        <dbReference type="ARBA" id="ARBA00022801"/>
    </source>
</evidence>
<dbReference type="Gene3D" id="1.10.1370.20">
    <property type="entry name" value="Oligoendopeptidase f, C-terminal domain"/>
    <property type="match status" value="1"/>
</dbReference>
<dbReference type="STRING" id="1423740.FC36_GL001210"/>
<feature type="domain" description="Peptidase M3A/M3B catalytic" evidence="7">
    <location>
        <begin position="207"/>
        <end position="587"/>
    </location>
</feature>
<reference evidence="9 10" key="1">
    <citation type="journal article" date="2015" name="Genome Announc.">
        <title>Expanding the biotechnology potential of lactobacilli through comparative genomics of 213 strains and associated genera.</title>
        <authorList>
            <person name="Sun Z."/>
            <person name="Harris H.M."/>
            <person name="McCann A."/>
            <person name="Guo C."/>
            <person name="Argimon S."/>
            <person name="Zhang W."/>
            <person name="Yang X."/>
            <person name="Jeffery I.B."/>
            <person name="Cooney J.C."/>
            <person name="Kagawa T.F."/>
            <person name="Liu W."/>
            <person name="Song Y."/>
            <person name="Salvetti E."/>
            <person name="Wrobel A."/>
            <person name="Rasinkangas P."/>
            <person name="Parkhill J."/>
            <person name="Rea M.C."/>
            <person name="O'Sullivan O."/>
            <person name="Ritari J."/>
            <person name="Douillard F.P."/>
            <person name="Paul Ross R."/>
            <person name="Yang R."/>
            <person name="Briner A.E."/>
            <person name="Felis G.E."/>
            <person name="de Vos W.M."/>
            <person name="Barrangou R."/>
            <person name="Klaenhammer T.R."/>
            <person name="Caufield P.W."/>
            <person name="Cui Y."/>
            <person name="Zhang H."/>
            <person name="O'Toole P.W."/>
        </authorList>
    </citation>
    <scope>NUCLEOTIDE SEQUENCE [LARGE SCALE GENOMIC DNA]</scope>
    <source>
        <strain evidence="9 10">DSM 15833</strain>
    </source>
</reference>
<organism evidence="9 10">
    <name type="scientific">Ligilactobacillus equi DSM 15833 = JCM 10991</name>
    <dbReference type="NCBI Taxonomy" id="1423740"/>
    <lineage>
        <taxon>Bacteria</taxon>
        <taxon>Bacillati</taxon>
        <taxon>Bacillota</taxon>
        <taxon>Bacilli</taxon>
        <taxon>Lactobacillales</taxon>
        <taxon>Lactobacillaceae</taxon>
        <taxon>Ligilactobacillus</taxon>
    </lineage>
</organism>
<evidence type="ECO:0000256" key="2">
    <source>
        <dbReference type="ARBA" id="ARBA00022723"/>
    </source>
</evidence>
<dbReference type="OrthoDB" id="9766487at2"/>
<feature type="domain" description="Oligopeptidase F N-terminal" evidence="8">
    <location>
        <begin position="117"/>
        <end position="186"/>
    </location>
</feature>
<dbReference type="EC" id="3.4.24.-" evidence="6"/>
<dbReference type="Gene3D" id="1.20.140.70">
    <property type="entry name" value="Oligopeptidase f, N-terminal domain"/>
    <property type="match status" value="1"/>
</dbReference>
<dbReference type="Gene3D" id="1.10.287.830">
    <property type="entry name" value="putative peptidase helix hairpin domain like"/>
    <property type="match status" value="1"/>
</dbReference>
<dbReference type="InterPro" id="IPR045090">
    <property type="entry name" value="Pept_M3A_M3B"/>
</dbReference>
<dbReference type="PANTHER" id="PTHR11804:SF84">
    <property type="entry name" value="SACCHAROLYSIN"/>
    <property type="match status" value="1"/>
</dbReference>
<keyword evidence="3 6" id="KW-0378">Hydrolase</keyword>
<proteinExistence type="inferred from homology"/>
<dbReference type="EMBL" id="AZFH01000159">
    <property type="protein sequence ID" value="KRL77886.1"/>
    <property type="molecule type" value="Genomic_DNA"/>
</dbReference>
<dbReference type="InterPro" id="IPR001567">
    <property type="entry name" value="Pept_M3A_M3B_dom"/>
</dbReference>
<dbReference type="PATRIC" id="fig|1423740.3.peg.1303"/>
<evidence type="ECO:0000259" key="7">
    <source>
        <dbReference type="Pfam" id="PF01432"/>
    </source>
</evidence>
<keyword evidence="1 6" id="KW-0645">Protease</keyword>
<dbReference type="PANTHER" id="PTHR11804">
    <property type="entry name" value="PROTEASE M3 THIMET OLIGOPEPTIDASE-RELATED"/>
    <property type="match status" value="1"/>
</dbReference>
<dbReference type="SUPFAM" id="SSF55486">
    <property type="entry name" value="Metalloproteases ('zincins'), catalytic domain"/>
    <property type="match status" value="1"/>
</dbReference>
<keyword evidence="4 6" id="KW-0862">Zinc</keyword>
<accession>A0A0R1TB05</accession>
<dbReference type="GO" id="GO:0004222">
    <property type="term" value="F:metalloendopeptidase activity"/>
    <property type="evidence" value="ECO:0007669"/>
    <property type="project" value="UniProtKB-UniRule"/>
</dbReference>
<comment type="function">
    <text evidence="6">Has oligopeptidase activity and degrades a variety of small bioactive peptides.</text>
</comment>
<dbReference type="InterPro" id="IPR042088">
    <property type="entry name" value="OligoPept_F_C"/>
</dbReference>
<dbReference type="GO" id="GO:0006518">
    <property type="term" value="P:peptide metabolic process"/>
    <property type="evidence" value="ECO:0007669"/>
    <property type="project" value="TreeGrafter"/>
</dbReference>
<evidence type="ECO:0000256" key="5">
    <source>
        <dbReference type="ARBA" id="ARBA00023049"/>
    </source>
</evidence>
<protein>
    <recommendedName>
        <fullName evidence="6">Oligopeptidase F</fullName>
        <ecNumber evidence="6">3.4.24.-</ecNumber>
    </recommendedName>
</protein>
<dbReference type="InterPro" id="IPR013647">
    <property type="entry name" value="OligopepF_N_dom"/>
</dbReference>
<comment type="cofactor">
    <cofactor evidence="6">
        <name>Zn(2+)</name>
        <dbReference type="ChEBI" id="CHEBI:29105"/>
    </cofactor>
    <text evidence="6">Binds 1 zinc ion.</text>
</comment>
<comment type="similarity">
    <text evidence="6">Belongs to the peptidase M3B family.</text>
</comment>
<evidence type="ECO:0000313" key="9">
    <source>
        <dbReference type="EMBL" id="KRL77886.1"/>
    </source>
</evidence>
<evidence type="ECO:0000256" key="6">
    <source>
        <dbReference type="RuleBase" id="RU368091"/>
    </source>
</evidence>
<dbReference type="NCBIfam" id="TIGR00181">
    <property type="entry name" value="pepF"/>
    <property type="match status" value="1"/>
</dbReference>
<dbReference type="InterPro" id="IPR004438">
    <property type="entry name" value="Peptidase_M3B"/>
</dbReference>
<dbReference type="Pfam" id="PF01432">
    <property type="entry name" value="Peptidase_M3"/>
    <property type="match status" value="1"/>
</dbReference>
<keyword evidence="5 6" id="KW-0482">Metalloprotease</keyword>
<dbReference type="RefSeq" id="WP_023860198.1">
    <property type="nucleotide sequence ID" value="NZ_AZFH01000159.1"/>
</dbReference>
<gene>
    <name evidence="9" type="ORF">FC36_GL001210</name>
</gene>
<name>A0A0R1TB05_9LACO</name>
<dbReference type="Pfam" id="PF08439">
    <property type="entry name" value="Peptidase_M3_N"/>
    <property type="match status" value="1"/>
</dbReference>
<keyword evidence="2 6" id="KW-0479">Metal-binding</keyword>
<dbReference type="GO" id="GO:0046872">
    <property type="term" value="F:metal ion binding"/>
    <property type="evidence" value="ECO:0007669"/>
    <property type="project" value="UniProtKB-UniRule"/>
</dbReference>
<dbReference type="Proteomes" id="UP000051048">
    <property type="component" value="Unassembled WGS sequence"/>
</dbReference>
<dbReference type="CDD" id="cd09608">
    <property type="entry name" value="M3B_PepF"/>
    <property type="match status" value="1"/>
</dbReference>
<evidence type="ECO:0000259" key="8">
    <source>
        <dbReference type="Pfam" id="PF08439"/>
    </source>
</evidence>